<dbReference type="EMBL" id="CP003923">
    <property type="protein sequence ID" value="AIC95575.1"/>
    <property type="molecule type" value="Genomic_DNA"/>
</dbReference>
<dbReference type="Gene3D" id="1.25.40.10">
    <property type="entry name" value="Tetratricopeptide repeat domain"/>
    <property type="match status" value="1"/>
</dbReference>
<dbReference type="SMART" id="SM00028">
    <property type="entry name" value="TPR"/>
    <property type="match status" value="4"/>
</dbReference>
<keyword evidence="2" id="KW-1185">Reference proteome</keyword>
<dbReference type="Pfam" id="PF13432">
    <property type="entry name" value="TPR_16"/>
    <property type="match status" value="2"/>
</dbReference>
<dbReference type="STRING" id="1246626.BleG1_3011"/>
<dbReference type="KEGG" id="ble:BleG1_3011"/>
<accession>A0A060M0P9</accession>
<name>A0A060M0P9_9BACI</name>
<evidence type="ECO:0000313" key="1">
    <source>
        <dbReference type="EMBL" id="AIC95575.1"/>
    </source>
</evidence>
<dbReference type="PANTHER" id="PTHR12558:SF44">
    <property type="entry name" value="TETRATRICOPEPTIDE REPEAT-CONTAINING PROTEIN"/>
    <property type="match status" value="1"/>
</dbReference>
<evidence type="ECO:0008006" key="3">
    <source>
        <dbReference type="Google" id="ProtNLM"/>
    </source>
</evidence>
<dbReference type="eggNOG" id="COG0457">
    <property type="taxonomic scope" value="Bacteria"/>
</dbReference>
<dbReference type="PANTHER" id="PTHR12558">
    <property type="entry name" value="CELL DIVISION CYCLE 16,23,27"/>
    <property type="match status" value="1"/>
</dbReference>
<dbReference type="GO" id="GO:0051301">
    <property type="term" value="P:cell division"/>
    <property type="evidence" value="ECO:0007669"/>
    <property type="project" value="TreeGrafter"/>
</dbReference>
<organism evidence="1 2">
    <name type="scientific">Shouchella lehensis G1</name>
    <dbReference type="NCBI Taxonomy" id="1246626"/>
    <lineage>
        <taxon>Bacteria</taxon>
        <taxon>Bacillati</taxon>
        <taxon>Bacillota</taxon>
        <taxon>Bacilli</taxon>
        <taxon>Bacillales</taxon>
        <taxon>Bacillaceae</taxon>
        <taxon>Shouchella</taxon>
    </lineage>
</organism>
<dbReference type="Proteomes" id="UP000027142">
    <property type="component" value="Chromosome"/>
</dbReference>
<dbReference type="PATRIC" id="fig|1246626.3.peg.3002"/>
<proteinExistence type="predicted"/>
<protein>
    <recommendedName>
        <fullName evidence="3">Tetratricopeptide repeat protein</fullName>
    </recommendedName>
</protein>
<dbReference type="HOGENOM" id="CLU_066813_0_0_9"/>
<dbReference type="AlphaFoldDB" id="A0A060M0P9"/>
<dbReference type="InterPro" id="IPR019734">
    <property type="entry name" value="TPR_rpt"/>
</dbReference>
<dbReference type="OrthoDB" id="600613at2"/>
<evidence type="ECO:0000313" key="2">
    <source>
        <dbReference type="Proteomes" id="UP000027142"/>
    </source>
</evidence>
<dbReference type="RefSeq" id="WP_051667604.1">
    <property type="nucleotide sequence ID" value="NZ_CP003923.1"/>
</dbReference>
<dbReference type="InterPro" id="IPR011990">
    <property type="entry name" value="TPR-like_helical_dom_sf"/>
</dbReference>
<gene>
    <name evidence="1" type="ORF">BleG1_3011</name>
</gene>
<dbReference type="SUPFAM" id="SSF48452">
    <property type="entry name" value="TPR-like"/>
    <property type="match status" value="2"/>
</dbReference>
<sequence>MMRKKQASNKIHSNVVIPFYRSGDYFFHKGLAAFQDKRLSRAAKLFERAVKLTETEPIFKIQLAAVLTELGEYERSNELLHQIIETNNDEHPVCHFFIANNEVFLGHFFQAEKHVTRYLALEPEGAFVDDAKELAELFEEDPLDEEEKEEESLNNHENAWILLTEGNVREAIPLLKKVLDIQPENWAAQNHLAEAFFRTGQEQLAFDKCEEILESDQGNLLALCNIAVFHYQLGYTTKANQFGEILKKIQPIHHDSKIRLLHVLCHIGAYEEVAVRKKDHTLLKEHSLFHCFAVADYHVGNVESAIDLMKEAISNGDKKAETCMTKMERGESDSVFFSMMEREAGLSMLVDNQPETPLG</sequence>
<reference evidence="1 2" key="1">
    <citation type="journal article" date="2014" name="Gene">
        <title>A comparative genomic analysis of the alkalitolerant soil bacterium Bacillus lehensis G1.</title>
        <authorList>
            <person name="Noor Y.M."/>
            <person name="Samsulrizal N.H."/>
            <person name="Jema'on N.A."/>
            <person name="Low K.O."/>
            <person name="Ramli A.N."/>
            <person name="Alias N.I."/>
            <person name="Damis S.I."/>
            <person name="Fuzi S.F."/>
            <person name="Isa M.N."/>
            <person name="Murad A.M."/>
            <person name="Raih M.F."/>
            <person name="Bakar F.D."/>
            <person name="Najimudin N."/>
            <person name="Mahadi N.M."/>
            <person name="Illias R.M."/>
        </authorList>
    </citation>
    <scope>NUCLEOTIDE SEQUENCE [LARGE SCALE GENOMIC DNA]</scope>
    <source>
        <strain evidence="1 2">G1</strain>
    </source>
</reference>